<gene>
    <name evidence="2" type="ORF">AVDCRST_MAG76-541</name>
</gene>
<proteinExistence type="predicted"/>
<feature type="region of interest" description="Disordered" evidence="1">
    <location>
        <begin position="59"/>
        <end position="95"/>
    </location>
</feature>
<evidence type="ECO:0000313" key="2">
    <source>
        <dbReference type="EMBL" id="CAA9219531.1"/>
    </source>
</evidence>
<reference evidence="2" key="1">
    <citation type="submission" date="2020-02" db="EMBL/GenBank/DDBJ databases">
        <authorList>
            <person name="Meier V. D."/>
        </authorList>
    </citation>
    <scope>NUCLEOTIDE SEQUENCE</scope>
    <source>
        <strain evidence="2">AVDCRST_MAG76</strain>
    </source>
</reference>
<dbReference type="AlphaFoldDB" id="A0A6J4HC65"/>
<name>A0A6J4HC65_9ACTN</name>
<protein>
    <submittedName>
        <fullName evidence="2">Uncharacterized protein</fullName>
    </submittedName>
</protein>
<evidence type="ECO:0000256" key="1">
    <source>
        <dbReference type="SAM" id="MobiDB-lite"/>
    </source>
</evidence>
<sequence length="95" mass="10225">MGRRERHGGIRGLRARDRGHRSRVDLASAVSRPAETPLWFDPSLRTAAELMAERVAGAGAGMSPELVPPVRAARTSPVSAELSASTSTTSRRSFR</sequence>
<dbReference type="EMBL" id="CADCSZ010000034">
    <property type="protein sequence ID" value="CAA9219531.1"/>
    <property type="molecule type" value="Genomic_DNA"/>
</dbReference>
<feature type="compositionally biased region" description="Low complexity" evidence="1">
    <location>
        <begin position="83"/>
        <end position="95"/>
    </location>
</feature>
<organism evidence="2">
    <name type="scientific">uncultured Acidimicrobiales bacterium</name>
    <dbReference type="NCBI Taxonomy" id="310071"/>
    <lineage>
        <taxon>Bacteria</taxon>
        <taxon>Bacillati</taxon>
        <taxon>Actinomycetota</taxon>
        <taxon>Acidimicrobiia</taxon>
        <taxon>Acidimicrobiales</taxon>
        <taxon>environmental samples</taxon>
    </lineage>
</organism>
<accession>A0A6J4HC65</accession>
<feature type="region of interest" description="Disordered" evidence="1">
    <location>
        <begin position="1"/>
        <end position="27"/>
    </location>
</feature>